<dbReference type="Pfam" id="PF13191">
    <property type="entry name" value="AAA_16"/>
    <property type="match status" value="1"/>
</dbReference>
<feature type="compositionally biased region" description="Gly residues" evidence="1">
    <location>
        <begin position="1372"/>
        <end position="1384"/>
    </location>
</feature>
<organism evidence="3">
    <name type="scientific">Streptomyces sp. NBC_00049</name>
    <dbReference type="NCBI Taxonomy" id="2903617"/>
    <lineage>
        <taxon>Bacteria</taxon>
        <taxon>Bacillati</taxon>
        <taxon>Actinomycetota</taxon>
        <taxon>Actinomycetes</taxon>
        <taxon>Kitasatosporales</taxon>
        <taxon>Streptomycetaceae</taxon>
        <taxon>Streptomyces</taxon>
    </lineage>
</organism>
<sequence>MSPTDTEWDLVTEMVRDHFFISGEPRPRLVQFGFSPEFVSRIPLNYVSSDNAVALVEAVRSRGIDTQLQLLGTLVRLDSLTSIPAGAVAERLKRELEDAARLHTSPEDHFLTTVLKQGAEVFIDRVELRRRLREFVEDPDKTVLVVDGEPGSGRSYTYHLIRHVGLHCEFRPVRVTLNRASTADQVVRRLGEYVSDPCAGLPPLHPTRLNDPLPSIDLAVRRIVDRAAAADAPFWLVLDDCDRLDVNSDVWDCIGKLALAVHEHTPVRPRAAPRLVLLGYSPTMRQLPYEIRRNEVRDTARMFGPDELRLFFQQFFTESGPPSGERIADLVETAVPAVLKAGGSGGPDGYMRKLCTAVEETVRLYHSLGPGEDFGAGLRDRLYTVSYGPGPVPDLRRAYREAACLLTRFDPARLRLPDEPEPTGLANLELVHDCQAVGTPDTVAWVLQPEIRDATLQGLAGPEPARVALLANLDQVPPGPGPERTALAYLGGAPPDLSRQGLEELPHTLQAVLWLAQVPGVTGIPETAEVHRLLERARLLQPLQRLVGGFQGRTDELAELRSYVGLAPDSAEERARQAERGISGPIGSGTERPVLVHGVGGIGKSTLLAKFLLDGLRDFPARFPFAYVDFEHPTLSVHEPATLIAEMARQLGIQFPAHRAGFDALARECEETAGIHRAEEGSVDRLFELSTTRATRGRLSMSGVHAVAASRETDLAVRLATLVVDAVGLPAAQQPPLVIVIDSFEEAQYRGSPELGRMWGVWSALQKVHPRLRTVVAGRLLESHPARVVQPLAVELGDLDREAAIALLTSGGVGDERLAAELADRVGGHPLSLKLAARAATEEGCRTASLDELFESLPARRRHLFHKVDQMLIQGTLYERIIRRIAADDVRALAQAGLALRTITPGLIREVLAAPCGLRVDSDDEAGRLFERLSRLGLVESAGAGTVRHRPDLRAITLRLADRARPDLMRAVGRLAVTYYAAREGPRARAEEIYHLLRLNTGPREVERRWLPGVERFLGEAEQDMAGRSAAYLAGHFGGHTPDEVMAEADQEDWERIVAREVEDLLSQGYTDAAEARLAERRPWTPGSPLHPLWAETLDRLGRRAEARAAADAAVDRAEQAGFPGLQLELLLLSARLAEEDGDLAGAEEDLVEAEEIATGLGKDLEALGALLTRAQLASGVDAHDAEVDGLLAERMRRLPDAELVRQPALARAAAAEVSRGHPRVLEHTLDVVGLPETEQAVLDILAEAIGRVVATRPELRGPLHDLLASAVGPPDRAAATGDGHAGVAGILREARVRGTLDRLARRLLSLDDVSGELASGVAAAMGAGASGSGPVPGTGAGTGTGSGTGTGTGTTLPAGTAEVRPPAEGGSVPGGTGRGGPAEGNGRTAA</sequence>
<gene>
    <name evidence="3" type="ORF">OG327_28750</name>
</gene>
<proteinExistence type="predicted"/>
<accession>A0AAU2JVZ4</accession>
<evidence type="ECO:0000259" key="2">
    <source>
        <dbReference type="Pfam" id="PF13191"/>
    </source>
</evidence>
<dbReference type="InterPro" id="IPR027417">
    <property type="entry name" value="P-loop_NTPase"/>
</dbReference>
<feature type="compositionally biased region" description="Gly residues" evidence="1">
    <location>
        <begin position="1329"/>
        <end position="1353"/>
    </location>
</feature>
<feature type="region of interest" description="Disordered" evidence="1">
    <location>
        <begin position="1328"/>
        <end position="1391"/>
    </location>
</feature>
<reference evidence="3" key="1">
    <citation type="submission" date="2022-10" db="EMBL/GenBank/DDBJ databases">
        <title>The complete genomes of actinobacterial strains from the NBC collection.</title>
        <authorList>
            <person name="Joergensen T.S."/>
            <person name="Alvarez Arevalo M."/>
            <person name="Sterndorff E.B."/>
            <person name="Faurdal D."/>
            <person name="Vuksanovic O."/>
            <person name="Mourched A.-S."/>
            <person name="Charusanti P."/>
            <person name="Shaw S."/>
            <person name="Blin K."/>
            <person name="Weber T."/>
        </authorList>
    </citation>
    <scope>NUCLEOTIDE SEQUENCE</scope>
    <source>
        <strain evidence="3">NBC_00049</strain>
    </source>
</reference>
<dbReference type="EMBL" id="CP108264">
    <property type="protein sequence ID" value="WTU77000.1"/>
    <property type="molecule type" value="Genomic_DNA"/>
</dbReference>
<evidence type="ECO:0000256" key="1">
    <source>
        <dbReference type="SAM" id="MobiDB-lite"/>
    </source>
</evidence>
<evidence type="ECO:0000313" key="3">
    <source>
        <dbReference type="EMBL" id="WTU77000.1"/>
    </source>
</evidence>
<name>A0AAU2JVZ4_9ACTN</name>
<feature type="domain" description="Orc1-like AAA ATPase" evidence="2">
    <location>
        <begin position="585"/>
        <end position="749"/>
    </location>
</feature>
<protein>
    <submittedName>
        <fullName evidence="3">KAP family NTPase</fullName>
    </submittedName>
</protein>
<dbReference type="Gene3D" id="3.40.50.300">
    <property type="entry name" value="P-loop containing nucleotide triphosphate hydrolases"/>
    <property type="match status" value="1"/>
</dbReference>
<dbReference type="SUPFAM" id="SSF52540">
    <property type="entry name" value="P-loop containing nucleoside triphosphate hydrolases"/>
    <property type="match status" value="2"/>
</dbReference>
<dbReference type="InterPro" id="IPR041664">
    <property type="entry name" value="AAA_16"/>
</dbReference>